<accession>A0ABT6XYJ5</accession>
<name>A0ABT6XYJ5_ALISE</name>
<protein>
    <submittedName>
        <fullName evidence="2">VOC family protein</fullName>
    </submittedName>
</protein>
<feature type="domain" description="PhnB-like" evidence="1">
    <location>
        <begin position="5"/>
        <end position="134"/>
    </location>
</feature>
<organism evidence="2 3">
    <name type="scientific">Alicyclobacillus sendaiensis PA2</name>
    <dbReference type="NCBI Taxonomy" id="3029425"/>
    <lineage>
        <taxon>Bacteria</taxon>
        <taxon>Bacillati</taxon>
        <taxon>Bacillota</taxon>
        <taxon>Bacilli</taxon>
        <taxon>Bacillales</taxon>
        <taxon>Alicyclobacillaceae</taxon>
        <taxon>Alicyclobacillus</taxon>
    </lineage>
</organism>
<dbReference type="Pfam" id="PF06983">
    <property type="entry name" value="3-dmu-9_3-mt"/>
    <property type="match status" value="1"/>
</dbReference>
<dbReference type="PANTHER" id="PTHR33990:SF1">
    <property type="entry name" value="PROTEIN YJDN"/>
    <property type="match status" value="1"/>
</dbReference>
<evidence type="ECO:0000313" key="3">
    <source>
        <dbReference type="Proteomes" id="UP001529245"/>
    </source>
</evidence>
<dbReference type="EMBL" id="JASGCB010000010">
    <property type="protein sequence ID" value="MDI9260055.1"/>
    <property type="molecule type" value="Genomic_DNA"/>
</dbReference>
<dbReference type="Proteomes" id="UP001529245">
    <property type="component" value="Unassembled WGS sequence"/>
</dbReference>
<sequence>MSIARIVPYLSFQGNAEEALHFYAEVFGGDVTELRRYEDMPGAQIPEHYRTKVLHARLKLGDAWLFISDVFPRDGVLPERGAVSLMVEFSAESDLDAVYTRLVKEAKVHMPLQKTFWGAKYAKLTDKFGITWDLNCQL</sequence>
<gene>
    <name evidence="2" type="ORF">QID03_07605</name>
</gene>
<dbReference type="CDD" id="cd06588">
    <property type="entry name" value="PhnB_like"/>
    <property type="match status" value="1"/>
</dbReference>
<evidence type="ECO:0000313" key="2">
    <source>
        <dbReference type="EMBL" id="MDI9260055.1"/>
    </source>
</evidence>
<dbReference type="InterPro" id="IPR028973">
    <property type="entry name" value="PhnB-like"/>
</dbReference>
<comment type="caution">
    <text evidence="2">The sequence shown here is derived from an EMBL/GenBank/DDBJ whole genome shotgun (WGS) entry which is preliminary data.</text>
</comment>
<dbReference type="RefSeq" id="WP_283203567.1">
    <property type="nucleotide sequence ID" value="NZ_JASGCB010000010.1"/>
</dbReference>
<dbReference type="SUPFAM" id="SSF54593">
    <property type="entry name" value="Glyoxalase/Bleomycin resistance protein/Dihydroxybiphenyl dioxygenase"/>
    <property type="match status" value="1"/>
</dbReference>
<reference evidence="2 3" key="1">
    <citation type="submission" date="2023-04" db="EMBL/GenBank/DDBJ databases">
        <title>A. sendaiensis sub sp. chiapanensis a novel subspecie with specific adaptation in bacterial cell wall isolated from an active volcano.</title>
        <authorList>
            <person name="Alvarez Gutierrez P.E."/>
            <person name="Ortiz Cortes L.Y."/>
        </authorList>
    </citation>
    <scope>NUCLEOTIDE SEQUENCE [LARGE SCALE GENOMIC DNA]</scope>
    <source>
        <strain evidence="2 3">PA2</strain>
    </source>
</reference>
<dbReference type="PANTHER" id="PTHR33990">
    <property type="entry name" value="PROTEIN YJDN-RELATED"/>
    <property type="match status" value="1"/>
</dbReference>
<dbReference type="Gene3D" id="3.10.180.10">
    <property type="entry name" value="2,3-Dihydroxybiphenyl 1,2-Dioxygenase, domain 1"/>
    <property type="match status" value="1"/>
</dbReference>
<dbReference type="InterPro" id="IPR029068">
    <property type="entry name" value="Glyas_Bleomycin-R_OHBP_Dase"/>
</dbReference>
<proteinExistence type="predicted"/>
<keyword evidence="3" id="KW-1185">Reference proteome</keyword>
<evidence type="ECO:0000259" key="1">
    <source>
        <dbReference type="Pfam" id="PF06983"/>
    </source>
</evidence>